<evidence type="ECO:0000313" key="1">
    <source>
        <dbReference type="EMBL" id="CTQ44781.1"/>
    </source>
</evidence>
<dbReference type="Proteomes" id="UP000048926">
    <property type="component" value="Unassembled WGS sequence"/>
</dbReference>
<evidence type="ECO:0000313" key="2">
    <source>
        <dbReference type="Proteomes" id="UP000048926"/>
    </source>
</evidence>
<sequence>MLFVLKTSCFIAEPNTLRLIQLSDFVLKGRHRLYVSDDAQEDYVTWVRKLPRDLSEIWRRSLELSMELEALEPARYTVTVCETAEPILSLSAPVVNVNQAYRLAREPYKIFVENDDADRDFLLTFSDAQQKAKIEELERENLISFEHCGGITEIPKKVENFIKNDPLFIALCTSVFDSDAPQPHEPSRQADNLKLILDTNGVKAFMLERRAIENYLMRSWLNTWANTRPNRASKRQYVTLFNNFCKLSAMQRKYFHMKRGLSADNKGISDGSIDLYNDVEKSLLEDLEDGFGSNVGSDIFSESWVQNSQPSEDPEAWEEVNGVVREIMVQCR</sequence>
<gene>
    <name evidence="1" type="ORF">LAL4801_03228</name>
</gene>
<dbReference type="EMBL" id="CXST01000002">
    <property type="protein sequence ID" value="CTQ44781.1"/>
    <property type="molecule type" value="Genomic_DNA"/>
</dbReference>
<protein>
    <submittedName>
        <fullName evidence="1">Uncharacterized protein</fullName>
    </submittedName>
</protein>
<reference evidence="2" key="1">
    <citation type="submission" date="2015-07" db="EMBL/GenBank/DDBJ databases">
        <authorList>
            <person name="Rodrigo-Torres Lidia"/>
            <person name="Arahal R.David."/>
        </authorList>
    </citation>
    <scope>NUCLEOTIDE SEQUENCE [LARGE SCALE GENOMIC DNA]</scope>
    <source>
        <strain evidence="2">CECT 4801</strain>
    </source>
</reference>
<keyword evidence="2" id="KW-1185">Reference proteome</keyword>
<organism evidence="1 2">
    <name type="scientific">Roseibium aggregatum</name>
    <dbReference type="NCBI Taxonomy" id="187304"/>
    <lineage>
        <taxon>Bacteria</taxon>
        <taxon>Pseudomonadati</taxon>
        <taxon>Pseudomonadota</taxon>
        <taxon>Alphaproteobacteria</taxon>
        <taxon>Hyphomicrobiales</taxon>
        <taxon>Stappiaceae</taxon>
        <taxon>Roseibium</taxon>
    </lineage>
</organism>
<dbReference type="AlphaFoldDB" id="A0A0M6Y6Z3"/>
<name>A0A0M6Y6Z3_9HYPH</name>
<proteinExistence type="predicted"/>
<accession>A0A0M6Y6Z3</accession>